<keyword evidence="2" id="KW-1185">Reference proteome</keyword>
<protein>
    <submittedName>
        <fullName evidence="1">Rod shape-determining protein MreD</fullName>
    </submittedName>
</protein>
<proteinExistence type="predicted"/>
<sequence>MKRMIPFLIAFICFLLVIIEGVVANTRLPFINDEWVIVSHFLFMFLIYVTMFFEKDTTYYAIILSVVFSLIIDVVYTDILGVYLFIYTVILYAIRGLMKVLQANFLIAFIMTAFGVIATDIFSFFLYNIIQVHEDSWSMYLYERLIPTTIWNVIIGLVLYLIFAKRLAKWSYIKFERQD</sequence>
<accession>A0ACC6M6W7</accession>
<reference evidence="1" key="1">
    <citation type="submission" date="2023-11" db="EMBL/GenBank/DDBJ databases">
        <title>Gracilibacillus pellucida a moderately halophilic bacterium isolated from saline soil in Xinjiang province.</title>
        <authorList>
            <person name="Zhang Z."/>
            <person name="Tan F."/>
            <person name="Wang Y."/>
            <person name="Xia M."/>
        </authorList>
    </citation>
    <scope>NUCLEOTIDE SEQUENCE</scope>
    <source>
        <strain evidence="1">S3-1-1</strain>
    </source>
</reference>
<comment type="caution">
    <text evidence="1">The sequence shown here is derived from an EMBL/GenBank/DDBJ whole genome shotgun (WGS) entry which is preliminary data.</text>
</comment>
<gene>
    <name evidence="1" type="primary">mreD</name>
    <name evidence="1" type="ORF">SH601_11290</name>
</gene>
<evidence type="ECO:0000313" key="2">
    <source>
        <dbReference type="Proteomes" id="UP001277972"/>
    </source>
</evidence>
<dbReference type="Proteomes" id="UP001277972">
    <property type="component" value="Unassembled WGS sequence"/>
</dbReference>
<name>A0ACC6M6W7_9BACI</name>
<organism evidence="1 2">
    <name type="scientific">Gracilibacillus pellucidus</name>
    <dbReference type="NCBI Taxonomy" id="3095368"/>
    <lineage>
        <taxon>Bacteria</taxon>
        <taxon>Bacillati</taxon>
        <taxon>Bacillota</taxon>
        <taxon>Bacilli</taxon>
        <taxon>Bacillales</taxon>
        <taxon>Bacillaceae</taxon>
        <taxon>Gracilibacillus</taxon>
    </lineage>
</organism>
<evidence type="ECO:0000313" key="1">
    <source>
        <dbReference type="EMBL" id="MDX8046567.1"/>
    </source>
</evidence>
<dbReference type="EMBL" id="JAWZSR010000006">
    <property type="protein sequence ID" value="MDX8046567.1"/>
    <property type="molecule type" value="Genomic_DNA"/>
</dbReference>